<dbReference type="SUPFAM" id="SSF56784">
    <property type="entry name" value="HAD-like"/>
    <property type="match status" value="1"/>
</dbReference>
<name>A0A7C4VSB5_9BACT</name>
<accession>A0A7C4VSB5</accession>
<dbReference type="PANTHER" id="PTHR46470">
    <property type="entry name" value="N-ACYLNEURAMINATE-9-PHOSPHATASE"/>
    <property type="match status" value="1"/>
</dbReference>
<organism evidence="5">
    <name type="scientific">Desulfatirhabdium butyrativorans</name>
    <dbReference type="NCBI Taxonomy" id="340467"/>
    <lineage>
        <taxon>Bacteria</taxon>
        <taxon>Pseudomonadati</taxon>
        <taxon>Thermodesulfobacteriota</taxon>
        <taxon>Desulfobacteria</taxon>
        <taxon>Desulfobacterales</taxon>
        <taxon>Desulfatirhabdiaceae</taxon>
        <taxon>Desulfatirhabdium</taxon>
    </lineage>
</organism>
<dbReference type="PANTHER" id="PTHR46470:SF2">
    <property type="entry name" value="GLYCERALDEHYDE 3-PHOSPHATE PHOSPHATASE"/>
    <property type="match status" value="1"/>
</dbReference>
<gene>
    <name evidence="5" type="ORF">ENS29_14475</name>
</gene>
<dbReference type="Gene3D" id="1.20.120.710">
    <property type="entry name" value="Haloacid dehalogenase hydrolase-like domain"/>
    <property type="match status" value="1"/>
</dbReference>
<reference evidence="5" key="1">
    <citation type="journal article" date="2020" name="mSystems">
        <title>Genome- and Community-Level Interaction Insights into Carbon Utilization and Element Cycling Functions of Hydrothermarchaeota in Hydrothermal Sediment.</title>
        <authorList>
            <person name="Zhou Z."/>
            <person name="Liu Y."/>
            <person name="Xu W."/>
            <person name="Pan J."/>
            <person name="Luo Z.H."/>
            <person name="Li M."/>
        </authorList>
    </citation>
    <scope>NUCLEOTIDE SEQUENCE [LARGE SCALE GENOMIC DNA]</scope>
    <source>
        <strain evidence="5">SpSt-477</strain>
    </source>
</reference>
<comment type="caution">
    <text evidence="5">The sequence shown here is derived from an EMBL/GenBank/DDBJ whole genome shotgun (WGS) entry which is preliminary data.</text>
</comment>
<dbReference type="EMBL" id="DSUH01000328">
    <property type="protein sequence ID" value="HGU34032.1"/>
    <property type="molecule type" value="Genomic_DNA"/>
</dbReference>
<dbReference type="Gene3D" id="3.40.50.1000">
    <property type="entry name" value="HAD superfamily/HAD-like"/>
    <property type="match status" value="1"/>
</dbReference>
<dbReference type="InterPro" id="IPR006439">
    <property type="entry name" value="HAD-SF_hydro_IA"/>
</dbReference>
<dbReference type="InterPro" id="IPR041492">
    <property type="entry name" value="HAD_2"/>
</dbReference>
<comment type="cofactor">
    <cofactor evidence="1">
        <name>Mg(2+)</name>
        <dbReference type="ChEBI" id="CHEBI:18420"/>
    </cofactor>
</comment>
<evidence type="ECO:0000256" key="2">
    <source>
        <dbReference type="ARBA" id="ARBA00022723"/>
    </source>
</evidence>
<dbReference type="Pfam" id="PF13419">
    <property type="entry name" value="HAD_2"/>
    <property type="match status" value="1"/>
</dbReference>
<sequence>MGIWEELIDSYADTMRISKAKRGQLPQVLTEMYRALSRIHLGLYADVQRVLDELSGRYRLGVVSDGQSAWALPELKETGIARYFDPIVVSGDFGFRKPDRRLFEAALHRMRLKAEHVIFVGNDMYRDVYGARRVGMKTVFFRSNQGRQEMEGVEPDYIIYRFRELLDAVAFFERNR</sequence>
<proteinExistence type="predicted"/>
<evidence type="ECO:0000313" key="5">
    <source>
        <dbReference type="EMBL" id="HGU34032.1"/>
    </source>
</evidence>
<evidence type="ECO:0000256" key="1">
    <source>
        <dbReference type="ARBA" id="ARBA00001946"/>
    </source>
</evidence>
<evidence type="ECO:0000256" key="4">
    <source>
        <dbReference type="ARBA" id="ARBA00022842"/>
    </source>
</evidence>
<protein>
    <submittedName>
        <fullName evidence="5">HAD family hydrolase</fullName>
    </submittedName>
</protein>
<keyword evidence="4" id="KW-0460">Magnesium</keyword>
<dbReference type="GO" id="GO:0046872">
    <property type="term" value="F:metal ion binding"/>
    <property type="evidence" value="ECO:0007669"/>
    <property type="project" value="UniProtKB-KW"/>
</dbReference>
<dbReference type="InterPro" id="IPR036412">
    <property type="entry name" value="HAD-like_sf"/>
</dbReference>
<dbReference type="InterPro" id="IPR051400">
    <property type="entry name" value="HAD-like_hydrolase"/>
</dbReference>
<dbReference type="NCBIfam" id="TIGR01509">
    <property type="entry name" value="HAD-SF-IA-v3"/>
    <property type="match status" value="1"/>
</dbReference>
<keyword evidence="3 5" id="KW-0378">Hydrolase</keyword>
<dbReference type="AlphaFoldDB" id="A0A7C4VSB5"/>
<keyword evidence="2" id="KW-0479">Metal-binding</keyword>
<evidence type="ECO:0000256" key="3">
    <source>
        <dbReference type="ARBA" id="ARBA00022801"/>
    </source>
</evidence>
<dbReference type="InterPro" id="IPR023214">
    <property type="entry name" value="HAD_sf"/>
</dbReference>
<dbReference type="NCBIfam" id="TIGR01549">
    <property type="entry name" value="HAD-SF-IA-v1"/>
    <property type="match status" value="1"/>
</dbReference>
<dbReference type="GO" id="GO:0016791">
    <property type="term" value="F:phosphatase activity"/>
    <property type="evidence" value="ECO:0007669"/>
    <property type="project" value="TreeGrafter"/>
</dbReference>
<dbReference type="GO" id="GO:0044281">
    <property type="term" value="P:small molecule metabolic process"/>
    <property type="evidence" value="ECO:0007669"/>
    <property type="project" value="UniProtKB-ARBA"/>
</dbReference>